<name>A0ABP8Y6A6_9ACTN</name>
<dbReference type="SUPFAM" id="SSF55781">
    <property type="entry name" value="GAF domain-like"/>
    <property type="match status" value="1"/>
</dbReference>
<dbReference type="EMBL" id="BAABKN010000001">
    <property type="protein sequence ID" value="GAA4722097.1"/>
    <property type="molecule type" value="Genomic_DNA"/>
</dbReference>
<reference evidence="4" key="1">
    <citation type="journal article" date="2019" name="Int. J. Syst. Evol. Microbiol.">
        <title>The Global Catalogue of Microorganisms (GCM) 10K type strain sequencing project: providing services to taxonomists for standard genome sequencing and annotation.</title>
        <authorList>
            <consortium name="The Broad Institute Genomics Platform"/>
            <consortium name="The Broad Institute Genome Sequencing Center for Infectious Disease"/>
            <person name="Wu L."/>
            <person name="Ma J."/>
        </authorList>
    </citation>
    <scope>NUCLEOTIDE SEQUENCE [LARGE SCALE GENOMIC DNA]</scope>
    <source>
        <strain evidence="4">JCM 18532</strain>
    </source>
</reference>
<sequence length="128" mass="13726">MAQPFMEDLYTALNQHVQLAVLEGKEAVILDRLSALHAVGLTSQVGGQLPLHCSGVGKVLLSHASSQLVEDVIGGRLNEHTDATKQTRKCCGANSRNAGERVMRWCEASSPMEPTRSPPVCSTGRETS</sequence>
<evidence type="ECO:0000313" key="3">
    <source>
        <dbReference type="EMBL" id="GAA4722097.1"/>
    </source>
</evidence>
<dbReference type="Pfam" id="PF01614">
    <property type="entry name" value="IclR_C"/>
    <property type="match status" value="1"/>
</dbReference>
<evidence type="ECO:0000259" key="2">
    <source>
        <dbReference type="PROSITE" id="PS51078"/>
    </source>
</evidence>
<dbReference type="PANTHER" id="PTHR30136:SF24">
    <property type="entry name" value="HTH-TYPE TRANSCRIPTIONAL REPRESSOR ALLR"/>
    <property type="match status" value="1"/>
</dbReference>
<evidence type="ECO:0000256" key="1">
    <source>
        <dbReference type="SAM" id="MobiDB-lite"/>
    </source>
</evidence>
<dbReference type="PROSITE" id="PS51078">
    <property type="entry name" value="ICLR_ED"/>
    <property type="match status" value="1"/>
</dbReference>
<accession>A0ABP8Y6A6</accession>
<dbReference type="InterPro" id="IPR029016">
    <property type="entry name" value="GAF-like_dom_sf"/>
</dbReference>
<dbReference type="InterPro" id="IPR050707">
    <property type="entry name" value="HTH_MetabolicPath_Reg"/>
</dbReference>
<proteinExistence type="predicted"/>
<comment type="caution">
    <text evidence="3">The sequence shown here is derived from an EMBL/GenBank/DDBJ whole genome shotgun (WGS) entry which is preliminary data.</text>
</comment>
<evidence type="ECO:0000313" key="4">
    <source>
        <dbReference type="Proteomes" id="UP001499882"/>
    </source>
</evidence>
<protein>
    <recommendedName>
        <fullName evidence="2">IclR-ED domain-containing protein</fullName>
    </recommendedName>
</protein>
<feature type="region of interest" description="Disordered" evidence="1">
    <location>
        <begin position="108"/>
        <end position="128"/>
    </location>
</feature>
<keyword evidence="4" id="KW-1185">Reference proteome</keyword>
<organism evidence="3 4">
    <name type="scientific">Nocardioides endophyticus</name>
    <dbReference type="NCBI Taxonomy" id="1353775"/>
    <lineage>
        <taxon>Bacteria</taxon>
        <taxon>Bacillati</taxon>
        <taxon>Actinomycetota</taxon>
        <taxon>Actinomycetes</taxon>
        <taxon>Propionibacteriales</taxon>
        <taxon>Nocardioidaceae</taxon>
        <taxon>Nocardioides</taxon>
    </lineage>
</organism>
<gene>
    <name evidence="3" type="ORF">GCM10023350_00150</name>
</gene>
<dbReference type="Proteomes" id="UP001499882">
    <property type="component" value="Unassembled WGS sequence"/>
</dbReference>
<dbReference type="PANTHER" id="PTHR30136">
    <property type="entry name" value="HELIX-TURN-HELIX TRANSCRIPTIONAL REGULATOR, ICLR FAMILY"/>
    <property type="match status" value="1"/>
</dbReference>
<dbReference type="InterPro" id="IPR014757">
    <property type="entry name" value="Tscrpt_reg_IclR_C"/>
</dbReference>
<feature type="domain" description="IclR-ED" evidence="2">
    <location>
        <begin position="1"/>
        <end position="128"/>
    </location>
</feature>
<dbReference type="Gene3D" id="3.30.450.40">
    <property type="match status" value="1"/>
</dbReference>